<dbReference type="Proteomes" id="UP001281447">
    <property type="component" value="Unassembled WGS sequence"/>
</dbReference>
<dbReference type="SUPFAM" id="SSF55052">
    <property type="entry name" value="CheY-binding domain of CheA"/>
    <property type="match status" value="1"/>
</dbReference>
<dbReference type="Pfam" id="PF07194">
    <property type="entry name" value="P2"/>
    <property type="match status" value="1"/>
</dbReference>
<proteinExistence type="predicted"/>
<evidence type="ECO:0000313" key="3">
    <source>
        <dbReference type="Proteomes" id="UP001281447"/>
    </source>
</evidence>
<name>A0ABU5CBZ9_9BACI</name>
<sequence length="107" mass="12686">MSEPTWYLTYWKKWGEVIYSNPDVTELEEENFDDLFTVVFVSNASDNEIKSKIMKVSEIESVDIYPFQMRANDPSENQGKIEEKKSVQVPETKKYRYWKQSCPISFP</sequence>
<gene>
    <name evidence="2" type="ORF">RWE15_21195</name>
</gene>
<dbReference type="InterPro" id="IPR010808">
    <property type="entry name" value="CheA_P2-bd"/>
</dbReference>
<dbReference type="InterPro" id="IPR037052">
    <property type="entry name" value="CheA-like_P2_sf"/>
</dbReference>
<evidence type="ECO:0000259" key="1">
    <source>
        <dbReference type="Pfam" id="PF07194"/>
    </source>
</evidence>
<dbReference type="Gene3D" id="3.30.70.1110">
    <property type="entry name" value="Histidine kinase CheA-like, P2 response regulator-binding domain"/>
    <property type="match status" value="1"/>
</dbReference>
<evidence type="ECO:0000313" key="2">
    <source>
        <dbReference type="EMBL" id="MDY0396386.1"/>
    </source>
</evidence>
<dbReference type="EMBL" id="JAWDIP010000004">
    <property type="protein sequence ID" value="MDY0396386.1"/>
    <property type="molecule type" value="Genomic_DNA"/>
</dbReference>
<accession>A0ABU5CBZ9</accession>
<keyword evidence="3" id="KW-1185">Reference proteome</keyword>
<comment type="caution">
    <text evidence="2">The sequence shown here is derived from an EMBL/GenBank/DDBJ whole genome shotgun (WGS) entry which is preliminary data.</text>
</comment>
<reference evidence="2 3" key="1">
    <citation type="submission" date="2023-10" db="EMBL/GenBank/DDBJ databases">
        <title>Virgibacillus halophilus 5B73C genome.</title>
        <authorList>
            <person name="Miliotis G."/>
            <person name="Sengupta P."/>
            <person name="Hameed A."/>
            <person name="Chuvochina M."/>
            <person name="Mcdonagh F."/>
            <person name="Simpson A.C."/>
            <person name="Singh N.K."/>
            <person name="Rekha P.D."/>
            <person name="Raman K."/>
            <person name="Hugenholtz P."/>
            <person name="Venkateswaran K."/>
        </authorList>
    </citation>
    <scope>NUCLEOTIDE SEQUENCE [LARGE SCALE GENOMIC DNA]</scope>
    <source>
        <strain evidence="2 3">5B73C</strain>
    </source>
</reference>
<dbReference type="InterPro" id="IPR035891">
    <property type="entry name" value="CheY-binding_CheA"/>
</dbReference>
<protein>
    <recommendedName>
        <fullName evidence="1">Chemotaxis protein CheA P2 response regulator-binding domain-containing protein</fullName>
    </recommendedName>
</protein>
<feature type="domain" description="Chemotaxis protein CheA P2 response regulator-binding" evidence="1">
    <location>
        <begin position="12"/>
        <end position="64"/>
    </location>
</feature>
<organism evidence="2 3">
    <name type="scientific">Tigheibacillus halophilus</name>
    <dbReference type="NCBI Taxonomy" id="361280"/>
    <lineage>
        <taxon>Bacteria</taxon>
        <taxon>Bacillati</taxon>
        <taxon>Bacillota</taxon>
        <taxon>Bacilli</taxon>
        <taxon>Bacillales</taxon>
        <taxon>Bacillaceae</taxon>
        <taxon>Tigheibacillus</taxon>
    </lineage>
</organism>